<feature type="domain" description="DUF1996" evidence="2">
    <location>
        <begin position="34"/>
        <end position="262"/>
    </location>
</feature>
<dbReference type="PANTHER" id="PTHR43662">
    <property type="match status" value="1"/>
</dbReference>
<evidence type="ECO:0000313" key="3">
    <source>
        <dbReference type="EMBL" id="RKO96568.1"/>
    </source>
</evidence>
<proteinExistence type="predicted"/>
<dbReference type="Proteomes" id="UP000268535">
    <property type="component" value="Unassembled WGS sequence"/>
</dbReference>
<dbReference type="Proteomes" id="UP000274922">
    <property type="component" value="Unassembled WGS sequence"/>
</dbReference>
<reference evidence="5 6" key="1">
    <citation type="journal article" date="2018" name="Nat. Microbiol.">
        <title>Leveraging single-cell genomics to expand the fungal tree of life.</title>
        <authorList>
            <person name="Ahrendt S.R."/>
            <person name="Quandt C.A."/>
            <person name="Ciobanu D."/>
            <person name="Clum A."/>
            <person name="Salamov A."/>
            <person name="Andreopoulos B."/>
            <person name="Cheng J.F."/>
            <person name="Woyke T."/>
            <person name="Pelin A."/>
            <person name="Henrissat B."/>
            <person name="Reynolds N.K."/>
            <person name="Benny G.L."/>
            <person name="Smith M.E."/>
            <person name="James T.Y."/>
            <person name="Grigoriev I.V."/>
        </authorList>
    </citation>
    <scope>NUCLEOTIDE SEQUENCE [LARGE SCALE GENOMIC DNA]</scope>
    <source>
        <strain evidence="5 6">ATCC 52028</strain>
    </source>
</reference>
<evidence type="ECO:0000259" key="2">
    <source>
        <dbReference type="Pfam" id="PF09362"/>
    </source>
</evidence>
<dbReference type="STRING" id="1555241.A0A4P9XCF4"/>
<evidence type="ECO:0000313" key="4">
    <source>
        <dbReference type="EMBL" id="RKP03116.1"/>
    </source>
</evidence>
<sequence length="394" mass="42873">MLAPAALLSLLALCQQAQAWFVLQQTPLISQRIDPIVNPGQEAAHVHSFVGVNTIQKTTSLSTLESAECTGSGVAVDKSAYWAPTLYAFDPAKKEFKKLKNTFTNTYYFNRLGPNQKSQKIQAYPKGLRFLSGESKATDFTADTRQQISFECLLDVGQGSIKYQTLPSTYDNCKLGLRLQIHLKSCYDGKPLDMNASDHSAHMAWAGAENNGDCDPKFPVRLPSQFHEWVFDVQNLAPGSQLVLSNGDTVGYTFHVDFISAWDTTVLANAMNDASCNDAGFDRAKCAPLKPHLQDDATKSACPAKTILSVTEEIEGPMKGLPGCNRILNGPNVGQDTPNACAPPLTAKYASNTDTAPVTNTWMPAPTTANAMLRRHKRETYTVIDAAITPPPEA</sequence>
<organism evidence="4 6">
    <name type="scientific">Caulochytrium protostelioides</name>
    <dbReference type="NCBI Taxonomy" id="1555241"/>
    <lineage>
        <taxon>Eukaryota</taxon>
        <taxon>Fungi</taxon>
        <taxon>Fungi incertae sedis</taxon>
        <taxon>Chytridiomycota</taxon>
        <taxon>Chytridiomycota incertae sedis</taxon>
        <taxon>Chytridiomycetes</taxon>
        <taxon>Caulochytriales</taxon>
        <taxon>Caulochytriaceae</taxon>
        <taxon>Caulochytrium</taxon>
    </lineage>
</organism>
<evidence type="ECO:0000313" key="5">
    <source>
        <dbReference type="Proteomes" id="UP000268535"/>
    </source>
</evidence>
<accession>A0A4P9XCF4</accession>
<evidence type="ECO:0000256" key="1">
    <source>
        <dbReference type="SAM" id="SignalP"/>
    </source>
</evidence>
<reference evidence="3" key="3">
    <citation type="submission" date="2018-08" db="EMBL/GenBank/DDBJ databases">
        <title>Leveraging single-cell genomics to expand the Fungal Tree of Life.</title>
        <authorList>
            <consortium name="DOE Joint Genome Institute"/>
            <person name="Ahrendt S.R."/>
            <person name="Quandt C.A."/>
            <person name="Ciobanu D."/>
            <person name="Clum A."/>
            <person name="Salamov A."/>
            <person name="Andreopoulos B."/>
            <person name="Cheng J.-F."/>
            <person name="Woyke T."/>
            <person name="Pelin A."/>
            <person name="Henrissat B."/>
            <person name="Reynolds N."/>
            <person name="Benny G.L."/>
            <person name="Smith M.E."/>
            <person name="James T.Y."/>
            <person name="Grigoriev I.V."/>
        </authorList>
    </citation>
    <scope>NUCLEOTIDE SEQUENCE</scope>
    <source>
        <strain evidence="3">ATCC 52028</strain>
    </source>
</reference>
<feature type="signal peptide" evidence="1">
    <location>
        <begin position="1"/>
        <end position="19"/>
    </location>
</feature>
<dbReference type="InterPro" id="IPR018535">
    <property type="entry name" value="DUF1996"/>
</dbReference>
<dbReference type="PANTHER" id="PTHR43662:SF3">
    <property type="entry name" value="DOMAIN PROTEIN, PUTATIVE (AFU_ORTHOLOGUE AFUA_6G11970)-RELATED"/>
    <property type="match status" value="1"/>
</dbReference>
<evidence type="ECO:0000313" key="6">
    <source>
        <dbReference type="Proteomes" id="UP000274922"/>
    </source>
</evidence>
<keyword evidence="1" id="KW-0732">Signal</keyword>
<reference evidence="4" key="2">
    <citation type="submission" date="2018-04" db="EMBL/GenBank/DDBJ databases">
        <title>Leveraging single-cell genomics to expand the Fungal Tree of Life.</title>
        <authorList>
            <consortium name="DOE Joint Genome Institute"/>
            <person name="Ahrendt S.R."/>
            <person name="Quandt C.A."/>
            <person name="Ciobanu D."/>
            <person name="Clum A."/>
            <person name="Salamov A."/>
            <person name="Andreopoulos B."/>
            <person name="Cheng J.-F."/>
            <person name="Woyke T."/>
            <person name="Pelin A."/>
            <person name="Henrissat B."/>
            <person name="Benny G.L."/>
            <person name="Smith M.E."/>
            <person name="James T.Y."/>
            <person name="Grigoriev I.V."/>
        </authorList>
    </citation>
    <scope>NUCLEOTIDE SEQUENCE</scope>
    <source>
        <strain evidence="4">ATCC 52028</strain>
    </source>
</reference>
<protein>
    <recommendedName>
        <fullName evidence="2">DUF1996 domain-containing protein</fullName>
    </recommendedName>
</protein>
<dbReference type="OrthoDB" id="2138964at2759"/>
<dbReference type="Pfam" id="PF09362">
    <property type="entry name" value="DUF1996"/>
    <property type="match status" value="1"/>
</dbReference>
<dbReference type="EMBL" id="ML009822">
    <property type="protein sequence ID" value="RKO96568.1"/>
    <property type="molecule type" value="Genomic_DNA"/>
</dbReference>
<dbReference type="AlphaFoldDB" id="A0A4P9XCF4"/>
<dbReference type="EMBL" id="ML014128">
    <property type="protein sequence ID" value="RKP03116.1"/>
    <property type="molecule type" value="Genomic_DNA"/>
</dbReference>
<gene>
    <name evidence="3" type="ORF">CAUPRSCDRAFT_7977</name>
    <name evidence="4" type="ORF">CXG81DRAFT_17280</name>
</gene>
<keyword evidence="6" id="KW-1185">Reference proteome</keyword>
<name>A0A4P9XCF4_9FUNG</name>
<feature type="chain" id="PRO_5033442416" description="DUF1996 domain-containing protein" evidence="1">
    <location>
        <begin position="20"/>
        <end position="394"/>
    </location>
</feature>